<dbReference type="AlphaFoldDB" id="A0A7S0DVD1"/>
<dbReference type="EMBL" id="HBEM01035296">
    <property type="protein sequence ID" value="CAD8465182.1"/>
    <property type="molecule type" value="Transcribed_RNA"/>
</dbReference>
<evidence type="ECO:0000256" key="1">
    <source>
        <dbReference type="ARBA" id="ARBA00004496"/>
    </source>
</evidence>
<evidence type="ECO:0000313" key="6">
    <source>
        <dbReference type="EMBL" id="CAD8465182.1"/>
    </source>
</evidence>
<dbReference type="SUPFAM" id="SSF52058">
    <property type="entry name" value="L domain-like"/>
    <property type="match status" value="1"/>
</dbReference>
<dbReference type="InterPro" id="IPR032675">
    <property type="entry name" value="LRR_dom_sf"/>
</dbReference>
<dbReference type="PANTHER" id="PTHR22710:SF2">
    <property type="entry name" value="X-RAY RADIATION RESISTANCE-ASSOCIATED PROTEIN 1"/>
    <property type="match status" value="1"/>
</dbReference>
<proteinExistence type="predicted"/>
<evidence type="ECO:0000256" key="3">
    <source>
        <dbReference type="ARBA" id="ARBA00022614"/>
    </source>
</evidence>
<evidence type="ECO:0000256" key="4">
    <source>
        <dbReference type="ARBA" id="ARBA00022737"/>
    </source>
</evidence>
<comment type="subcellular location">
    <subcellularLocation>
        <location evidence="1">Cytoplasm</location>
    </subcellularLocation>
</comment>
<keyword evidence="3" id="KW-0433">Leucine-rich repeat</keyword>
<dbReference type="PANTHER" id="PTHR22710">
    <property type="entry name" value="X-RAY RADIATION RESISTANCE ASSOCIATED PROTEIN 1 XRRA1"/>
    <property type="match status" value="1"/>
</dbReference>
<feature type="region of interest" description="Disordered" evidence="5">
    <location>
        <begin position="497"/>
        <end position="541"/>
    </location>
</feature>
<keyword evidence="4" id="KW-0677">Repeat</keyword>
<accession>A0A7S0DVD1</accession>
<feature type="region of interest" description="Disordered" evidence="5">
    <location>
        <begin position="1"/>
        <end position="20"/>
    </location>
</feature>
<dbReference type="Pfam" id="PF13516">
    <property type="entry name" value="LRR_6"/>
    <property type="match status" value="1"/>
</dbReference>
<dbReference type="InterPro" id="IPR003591">
    <property type="entry name" value="Leu-rich_rpt_typical-subtyp"/>
</dbReference>
<gene>
    <name evidence="6" type="ORF">LAMO00422_LOCUS24150</name>
</gene>
<reference evidence="6" key="1">
    <citation type="submission" date="2021-01" db="EMBL/GenBank/DDBJ databases">
        <authorList>
            <person name="Corre E."/>
            <person name="Pelletier E."/>
            <person name="Niang G."/>
            <person name="Scheremetjew M."/>
            <person name="Finn R."/>
            <person name="Kale V."/>
            <person name="Holt S."/>
            <person name="Cochrane G."/>
            <person name="Meng A."/>
            <person name="Brown T."/>
            <person name="Cohen L."/>
        </authorList>
    </citation>
    <scope>NUCLEOTIDE SEQUENCE</scope>
    <source>
        <strain evidence="6">CCMP2058</strain>
    </source>
</reference>
<dbReference type="GO" id="GO:0005737">
    <property type="term" value="C:cytoplasm"/>
    <property type="evidence" value="ECO:0007669"/>
    <property type="project" value="UniProtKB-SubCell"/>
</dbReference>
<protein>
    <submittedName>
        <fullName evidence="6">Uncharacterized protein</fullName>
    </submittedName>
</protein>
<name>A0A7S0DVD1_9EUKA</name>
<evidence type="ECO:0000256" key="2">
    <source>
        <dbReference type="ARBA" id="ARBA00022490"/>
    </source>
</evidence>
<sequence>MRKGGNFLRSGGASNTKATREALHRALKKEQKRQLDGYELLKLSGLELPEELIRAVVRPRGCVYESIVEEDMSEFSSLTNLDLSGNRMDLSGLCCFPALRELNLSCNQLDYVGLPQGPGPHFETLTALNLSFNKIEPESLAVLGWLPQLQFLDISENKLRNFPEVKKGAFRCLKKLVLRRNRLGKRRKEGFREFTSYHDPESSFYKPHYTFLHTLSKLPALRELDLSSNNIQVLPAFPTKAFSTLQFLNLAQNYLAFEEHLLSMLDRPLLKWVDIRENAFECVDEPSSSKCRSKVLSRYDFPKTCAQLLRSRRGNIIIAGDDGVRTQSETTLVVISAASLCALAENLGYSDEINDLQDNFDFTEKPPEVEDPTEKLERELEDFEVVQQDNTFLTTGFPSLAGKLSAMTEMDRTEEEDWYQAKNLPSMDLLYEKSTTSNIRALELAIKRISSPPPDILGSRQKHHMHTTIIQRLRQKPLIKKKKRHERKHKALQILETRQMGAQTQSALEKVQEQAEMSSRRKSGRQTGGTSSSRSARDVQEVAEAARKMLII</sequence>
<dbReference type="PROSITE" id="PS51450">
    <property type="entry name" value="LRR"/>
    <property type="match status" value="1"/>
</dbReference>
<dbReference type="SMART" id="SM00369">
    <property type="entry name" value="LRR_TYP"/>
    <property type="match status" value="3"/>
</dbReference>
<dbReference type="SMART" id="SM00364">
    <property type="entry name" value="LRR_BAC"/>
    <property type="match status" value="2"/>
</dbReference>
<keyword evidence="2" id="KW-0963">Cytoplasm</keyword>
<dbReference type="Pfam" id="PF13855">
    <property type="entry name" value="LRR_8"/>
    <property type="match status" value="1"/>
</dbReference>
<dbReference type="Gene3D" id="3.80.10.10">
    <property type="entry name" value="Ribonuclease Inhibitor"/>
    <property type="match status" value="2"/>
</dbReference>
<organism evidence="6">
    <name type="scientific">Amorphochlora amoebiformis</name>
    <dbReference type="NCBI Taxonomy" id="1561963"/>
    <lineage>
        <taxon>Eukaryota</taxon>
        <taxon>Sar</taxon>
        <taxon>Rhizaria</taxon>
        <taxon>Cercozoa</taxon>
        <taxon>Chlorarachniophyceae</taxon>
        <taxon>Amorphochlora</taxon>
    </lineage>
</organism>
<dbReference type="GO" id="GO:0005634">
    <property type="term" value="C:nucleus"/>
    <property type="evidence" value="ECO:0007669"/>
    <property type="project" value="TreeGrafter"/>
</dbReference>
<dbReference type="InterPro" id="IPR001611">
    <property type="entry name" value="Leu-rich_rpt"/>
</dbReference>
<evidence type="ECO:0000256" key="5">
    <source>
        <dbReference type="SAM" id="MobiDB-lite"/>
    </source>
</evidence>